<proteinExistence type="predicted"/>
<dbReference type="RefSeq" id="WP_105001339.1">
    <property type="nucleotide sequence ID" value="NZ_MQVX01000001.1"/>
</dbReference>
<sequence>MKKILIAGASGMVGGHLLEEALASDRVAKVISLVRKAGDKRHPKLQERLIEDFSDYSNSAEIFKDVDAAYFCIGVYTGKVPDDQFKVITVDYAVAFAQALQENSPKAKFCLLSGQGADRTEKSRMSFAKYKGMAENQISELGLIFFSFRPAYIYPSVARKEPNLMYTISRWLYPLIKLLGKNASIPSADLAKAMFQVGLDGTDKSILENRDILKVLKA</sequence>
<protein>
    <recommendedName>
        <fullName evidence="1">NAD(P)-binding domain-containing protein</fullName>
    </recommendedName>
</protein>
<dbReference type="Proteomes" id="UP000239366">
    <property type="component" value="Unassembled WGS sequence"/>
</dbReference>
<dbReference type="Pfam" id="PF13460">
    <property type="entry name" value="NAD_binding_10"/>
    <property type="match status" value="1"/>
</dbReference>
<dbReference type="OrthoDB" id="9798632at2"/>
<accession>A0A2S7T8A2</accession>
<dbReference type="SUPFAM" id="SSF51735">
    <property type="entry name" value="NAD(P)-binding Rossmann-fold domains"/>
    <property type="match status" value="1"/>
</dbReference>
<dbReference type="InterPro" id="IPR036291">
    <property type="entry name" value="NAD(P)-bd_dom_sf"/>
</dbReference>
<gene>
    <name evidence="2" type="ORF">BST99_08040</name>
</gene>
<organism evidence="2 3">
    <name type="scientific">Aureicoccus marinus</name>
    <dbReference type="NCBI Taxonomy" id="754435"/>
    <lineage>
        <taxon>Bacteria</taxon>
        <taxon>Pseudomonadati</taxon>
        <taxon>Bacteroidota</taxon>
        <taxon>Flavobacteriia</taxon>
        <taxon>Flavobacteriales</taxon>
        <taxon>Flavobacteriaceae</taxon>
        <taxon>Aureicoccus</taxon>
    </lineage>
</organism>
<name>A0A2S7T8A2_9FLAO</name>
<feature type="domain" description="NAD(P)-binding" evidence="1">
    <location>
        <begin position="8"/>
        <end position="155"/>
    </location>
</feature>
<evidence type="ECO:0000313" key="2">
    <source>
        <dbReference type="EMBL" id="PQJ15686.1"/>
    </source>
</evidence>
<evidence type="ECO:0000259" key="1">
    <source>
        <dbReference type="Pfam" id="PF13460"/>
    </source>
</evidence>
<dbReference type="PANTHER" id="PTHR14097:SF8">
    <property type="entry name" value="NAD(P)-BINDING DOMAIN-CONTAINING PROTEIN"/>
    <property type="match status" value="1"/>
</dbReference>
<comment type="caution">
    <text evidence="2">The sequence shown here is derived from an EMBL/GenBank/DDBJ whole genome shotgun (WGS) entry which is preliminary data.</text>
</comment>
<reference evidence="3" key="1">
    <citation type="submission" date="2016-11" db="EMBL/GenBank/DDBJ databases">
        <title>Trade-off between light-utilization and light-protection in marine flavobacteria.</title>
        <authorList>
            <person name="Kumagai Y."/>
            <person name="Yoshizawa S."/>
            <person name="Kogure K."/>
        </authorList>
    </citation>
    <scope>NUCLEOTIDE SEQUENCE [LARGE SCALE GENOMIC DNA]</scope>
    <source>
        <strain evidence="3">SG-18</strain>
    </source>
</reference>
<dbReference type="EMBL" id="MQVX01000001">
    <property type="protein sequence ID" value="PQJ15686.1"/>
    <property type="molecule type" value="Genomic_DNA"/>
</dbReference>
<dbReference type="Gene3D" id="3.40.50.720">
    <property type="entry name" value="NAD(P)-binding Rossmann-like Domain"/>
    <property type="match status" value="1"/>
</dbReference>
<dbReference type="InterPro" id="IPR016040">
    <property type="entry name" value="NAD(P)-bd_dom"/>
</dbReference>
<dbReference type="PANTHER" id="PTHR14097">
    <property type="entry name" value="OXIDOREDUCTASE HTATIP2"/>
    <property type="match status" value="1"/>
</dbReference>
<dbReference type="AlphaFoldDB" id="A0A2S7T8A2"/>
<evidence type="ECO:0000313" key="3">
    <source>
        <dbReference type="Proteomes" id="UP000239366"/>
    </source>
</evidence>
<keyword evidence="3" id="KW-1185">Reference proteome</keyword>